<organism evidence="8 9">
    <name type="scientific">Quercus lobata</name>
    <name type="common">Valley oak</name>
    <dbReference type="NCBI Taxonomy" id="97700"/>
    <lineage>
        <taxon>Eukaryota</taxon>
        <taxon>Viridiplantae</taxon>
        <taxon>Streptophyta</taxon>
        <taxon>Embryophyta</taxon>
        <taxon>Tracheophyta</taxon>
        <taxon>Spermatophyta</taxon>
        <taxon>Magnoliopsida</taxon>
        <taxon>eudicotyledons</taxon>
        <taxon>Gunneridae</taxon>
        <taxon>Pentapetalae</taxon>
        <taxon>rosids</taxon>
        <taxon>fabids</taxon>
        <taxon>Fagales</taxon>
        <taxon>Fagaceae</taxon>
        <taxon>Quercus</taxon>
    </lineage>
</organism>
<dbReference type="FunFam" id="3.30.200.20:FF:000039">
    <property type="entry name" value="receptor-like protein kinase FERONIA"/>
    <property type="match status" value="1"/>
</dbReference>
<dbReference type="Proteomes" id="UP000594261">
    <property type="component" value="Chromosome 5"/>
</dbReference>
<evidence type="ECO:0000256" key="6">
    <source>
        <dbReference type="PROSITE-ProRule" id="PRU10141"/>
    </source>
</evidence>
<dbReference type="InterPro" id="IPR011009">
    <property type="entry name" value="Kinase-like_dom_sf"/>
</dbReference>
<dbReference type="SUPFAM" id="SSF56112">
    <property type="entry name" value="Protein kinase-like (PK-like)"/>
    <property type="match status" value="1"/>
</dbReference>
<dbReference type="GO" id="GO:0005886">
    <property type="term" value="C:plasma membrane"/>
    <property type="evidence" value="ECO:0007669"/>
    <property type="project" value="TreeGrafter"/>
</dbReference>
<dbReference type="Gramene" id="QL05p053152:mrna">
    <property type="protein sequence ID" value="QL05p053152:mrna"/>
    <property type="gene ID" value="QL05p053152"/>
</dbReference>
<dbReference type="InterPro" id="IPR001245">
    <property type="entry name" value="Ser-Thr/Tyr_kinase_cat_dom"/>
</dbReference>
<keyword evidence="4" id="KW-0418">Kinase</keyword>
<dbReference type="PROSITE" id="PS00107">
    <property type="entry name" value="PROTEIN_KINASE_ATP"/>
    <property type="match status" value="1"/>
</dbReference>
<evidence type="ECO:0000256" key="4">
    <source>
        <dbReference type="ARBA" id="ARBA00022777"/>
    </source>
</evidence>
<keyword evidence="3 6" id="KW-0547">Nucleotide-binding</keyword>
<keyword evidence="1" id="KW-0723">Serine/threonine-protein kinase</keyword>
<keyword evidence="5 6" id="KW-0067">ATP-binding</keyword>
<sequence>MEGVSKLFRKSGKRAKPSSALPEGLCRQFSLAKIKIATNNLNDELLVGEGGFGRVYKGFIDDCNKTVAIKRLKLKPGQGLVFEDSRTEVVLLSQLRHPNLVPFIGYCIDEGENILVYEFIVNGNLYRKLYYTDHNEHDRLSWKQRLRESCEVVAFPANILLNGKWEAKLSDFKSSKMIPSAPECFNIYMDIATSWVQNEGKDRPTMNEVEVGLKHALELQESADAESKDGEYYCPIDEYTCNDFSGFASTVIVEYTSSSSLPELEEFLLDSDSLREYI</sequence>
<evidence type="ECO:0000256" key="3">
    <source>
        <dbReference type="ARBA" id="ARBA00022741"/>
    </source>
</evidence>
<dbReference type="InterPro" id="IPR017441">
    <property type="entry name" value="Protein_kinase_ATP_BS"/>
</dbReference>
<proteinExistence type="predicted"/>
<dbReference type="InParanoid" id="A0A7N2LS93"/>
<evidence type="ECO:0000313" key="9">
    <source>
        <dbReference type="Proteomes" id="UP000594261"/>
    </source>
</evidence>
<dbReference type="PANTHER" id="PTHR27003:SF451">
    <property type="entry name" value="PROTEIN KINASE DOMAIN-CONTAINING PROTEIN"/>
    <property type="match status" value="1"/>
</dbReference>
<protein>
    <recommendedName>
        <fullName evidence="7">Protein kinase domain-containing protein</fullName>
    </recommendedName>
</protein>
<accession>A0A7N2LS93</accession>
<dbReference type="AlphaFoldDB" id="A0A7N2LS93"/>
<dbReference type="OMA" id="MIPSAPE"/>
<evidence type="ECO:0000256" key="5">
    <source>
        <dbReference type="ARBA" id="ARBA00022840"/>
    </source>
</evidence>
<evidence type="ECO:0000313" key="8">
    <source>
        <dbReference type="EnsemblPlants" id="QL05p053152:mrna"/>
    </source>
</evidence>
<dbReference type="Gene3D" id="1.10.510.10">
    <property type="entry name" value="Transferase(Phosphotransferase) domain 1"/>
    <property type="match status" value="1"/>
</dbReference>
<dbReference type="EMBL" id="LRBV02000005">
    <property type="status" value="NOT_ANNOTATED_CDS"/>
    <property type="molecule type" value="Genomic_DNA"/>
</dbReference>
<dbReference type="Pfam" id="PF07714">
    <property type="entry name" value="PK_Tyr_Ser-Thr"/>
    <property type="match status" value="1"/>
</dbReference>
<keyword evidence="9" id="KW-1185">Reference proteome</keyword>
<dbReference type="PANTHER" id="PTHR27003">
    <property type="entry name" value="OS07G0166700 PROTEIN"/>
    <property type="match status" value="1"/>
</dbReference>
<dbReference type="GO" id="GO:0004674">
    <property type="term" value="F:protein serine/threonine kinase activity"/>
    <property type="evidence" value="ECO:0007669"/>
    <property type="project" value="UniProtKB-KW"/>
</dbReference>
<dbReference type="GO" id="GO:0005524">
    <property type="term" value="F:ATP binding"/>
    <property type="evidence" value="ECO:0007669"/>
    <property type="project" value="UniProtKB-UniRule"/>
</dbReference>
<evidence type="ECO:0000256" key="1">
    <source>
        <dbReference type="ARBA" id="ARBA00022527"/>
    </source>
</evidence>
<dbReference type="GO" id="GO:0004714">
    <property type="term" value="F:transmembrane receptor protein tyrosine kinase activity"/>
    <property type="evidence" value="ECO:0007669"/>
    <property type="project" value="InterPro"/>
</dbReference>
<evidence type="ECO:0000256" key="2">
    <source>
        <dbReference type="ARBA" id="ARBA00022679"/>
    </source>
</evidence>
<dbReference type="EnsemblPlants" id="QL05p053152:mrna">
    <property type="protein sequence ID" value="QL05p053152:mrna"/>
    <property type="gene ID" value="QL05p053152"/>
</dbReference>
<name>A0A7N2LS93_QUELO</name>
<dbReference type="PROSITE" id="PS50011">
    <property type="entry name" value="PROTEIN_KINASE_DOM"/>
    <property type="match status" value="1"/>
</dbReference>
<feature type="domain" description="Protein kinase" evidence="7">
    <location>
        <begin position="41"/>
        <end position="278"/>
    </location>
</feature>
<dbReference type="GO" id="GO:0009506">
    <property type="term" value="C:plasmodesma"/>
    <property type="evidence" value="ECO:0007669"/>
    <property type="project" value="TreeGrafter"/>
</dbReference>
<keyword evidence="2" id="KW-0808">Transferase</keyword>
<reference evidence="8" key="2">
    <citation type="submission" date="2021-01" db="UniProtKB">
        <authorList>
            <consortium name="EnsemblPlants"/>
        </authorList>
    </citation>
    <scope>IDENTIFICATION</scope>
</reference>
<dbReference type="InterPro" id="IPR000719">
    <property type="entry name" value="Prot_kinase_dom"/>
</dbReference>
<dbReference type="InterPro" id="IPR045272">
    <property type="entry name" value="ANXUR1/2-like"/>
</dbReference>
<feature type="binding site" evidence="6">
    <location>
        <position position="70"/>
    </location>
    <ligand>
        <name>ATP</name>
        <dbReference type="ChEBI" id="CHEBI:30616"/>
    </ligand>
</feature>
<evidence type="ECO:0000259" key="7">
    <source>
        <dbReference type="PROSITE" id="PS50011"/>
    </source>
</evidence>
<reference evidence="8 9" key="1">
    <citation type="journal article" date="2016" name="G3 (Bethesda)">
        <title>First Draft Assembly and Annotation of the Genome of a California Endemic Oak Quercus lobata Nee (Fagaceae).</title>
        <authorList>
            <person name="Sork V.L."/>
            <person name="Fitz-Gibbon S.T."/>
            <person name="Puiu D."/>
            <person name="Crepeau M."/>
            <person name="Gugger P.F."/>
            <person name="Sherman R."/>
            <person name="Stevens K."/>
            <person name="Langley C.H."/>
            <person name="Pellegrini M."/>
            <person name="Salzberg S.L."/>
        </authorList>
    </citation>
    <scope>NUCLEOTIDE SEQUENCE [LARGE SCALE GENOMIC DNA]</scope>
    <source>
        <strain evidence="8 9">cv. SW786</strain>
    </source>
</reference>